<proteinExistence type="predicted"/>
<keyword evidence="3" id="KW-1185">Reference proteome</keyword>
<evidence type="ECO:0000313" key="2">
    <source>
        <dbReference type="EMBL" id="RIB14860.1"/>
    </source>
</evidence>
<keyword evidence="1" id="KW-1133">Transmembrane helix</keyword>
<evidence type="ECO:0000313" key="3">
    <source>
        <dbReference type="Proteomes" id="UP000266673"/>
    </source>
</evidence>
<sequence>MCGVTSPFILCTCFSIYLYKVHIVAKQRDFLFQIYLLIYFIWAVDLYSASIWKVRSSYLFKSYLQLNDLVLIYLISKSFFSLIVINFDLIQ</sequence>
<organism evidence="2 3">
    <name type="scientific">Gigaspora rosea</name>
    <dbReference type="NCBI Taxonomy" id="44941"/>
    <lineage>
        <taxon>Eukaryota</taxon>
        <taxon>Fungi</taxon>
        <taxon>Fungi incertae sedis</taxon>
        <taxon>Mucoromycota</taxon>
        <taxon>Glomeromycotina</taxon>
        <taxon>Glomeromycetes</taxon>
        <taxon>Diversisporales</taxon>
        <taxon>Gigasporaceae</taxon>
        <taxon>Gigaspora</taxon>
    </lineage>
</organism>
<comment type="caution">
    <text evidence="2">The sequence shown here is derived from an EMBL/GenBank/DDBJ whole genome shotgun (WGS) entry which is preliminary data.</text>
</comment>
<feature type="transmembrane region" description="Helical" evidence="1">
    <location>
        <begin position="30"/>
        <end position="50"/>
    </location>
</feature>
<feature type="transmembrane region" description="Helical" evidence="1">
    <location>
        <begin position="70"/>
        <end position="90"/>
    </location>
</feature>
<protein>
    <submittedName>
        <fullName evidence="2">Uncharacterized protein</fullName>
    </submittedName>
</protein>
<reference evidence="2 3" key="1">
    <citation type="submission" date="2018-06" db="EMBL/GenBank/DDBJ databases">
        <title>Comparative genomics reveals the genomic features of Rhizophagus irregularis, R. cerebriforme, R. diaphanum and Gigaspora rosea, and their symbiotic lifestyle signature.</title>
        <authorList>
            <person name="Morin E."/>
            <person name="San Clemente H."/>
            <person name="Chen E.C.H."/>
            <person name="De La Providencia I."/>
            <person name="Hainaut M."/>
            <person name="Kuo A."/>
            <person name="Kohler A."/>
            <person name="Murat C."/>
            <person name="Tang N."/>
            <person name="Roy S."/>
            <person name="Loubradou J."/>
            <person name="Henrissat B."/>
            <person name="Grigoriev I.V."/>
            <person name="Corradi N."/>
            <person name="Roux C."/>
            <person name="Martin F.M."/>
        </authorList>
    </citation>
    <scope>NUCLEOTIDE SEQUENCE [LARGE SCALE GENOMIC DNA]</scope>
    <source>
        <strain evidence="2 3">DAOM 194757</strain>
    </source>
</reference>
<keyword evidence="1" id="KW-0472">Membrane</keyword>
<gene>
    <name evidence="2" type="ORF">C2G38_2094661</name>
</gene>
<keyword evidence="1" id="KW-0812">Transmembrane</keyword>
<dbReference type="EMBL" id="QKWP01000790">
    <property type="protein sequence ID" value="RIB14860.1"/>
    <property type="molecule type" value="Genomic_DNA"/>
</dbReference>
<dbReference type="AlphaFoldDB" id="A0A397UX95"/>
<feature type="transmembrane region" description="Helical" evidence="1">
    <location>
        <begin position="6"/>
        <end position="23"/>
    </location>
</feature>
<accession>A0A397UX95</accession>
<evidence type="ECO:0000256" key="1">
    <source>
        <dbReference type="SAM" id="Phobius"/>
    </source>
</evidence>
<dbReference type="Proteomes" id="UP000266673">
    <property type="component" value="Unassembled WGS sequence"/>
</dbReference>
<name>A0A397UX95_9GLOM</name>